<evidence type="ECO:0000313" key="7">
    <source>
        <dbReference type="EMBL" id="HJA05041.1"/>
    </source>
</evidence>
<keyword evidence="3" id="KW-0812">Transmembrane</keyword>
<dbReference type="Proteomes" id="UP000824220">
    <property type="component" value="Unassembled WGS sequence"/>
</dbReference>
<gene>
    <name evidence="7" type="ORF">H9800_09320</name>
</gene>
<dbReference type="GO" id="GO:0016491">
    <property type="term" value="F:oxidoreductase activity"/>
    <property type="evidence" value="ECO:0007669"/>
    <property type="project" value="InterPro"/>
</dbReference>
<evidence type="ECO:0000256" key="5">
    <source>
        <dbReference type="ARBA" id="ARBA00023284"/>
    </source>
</evidence>
<dbReference type="PROSITE" id="PS51352">
    <property type="entry name" value="THIOREDOXIN_2"/>
    <property type="match status" value="1"/>
</dbReference>
<evidence type="ECO:0000256" key="2">
    <source>
        <dbReference type="ARBA" id="ARBA00022748"/>
    </source>
</evidence>
<dbReference type="PANTHER" id="PTHR42852:SF6">
    <property type="entry name" value="THIOL:DISULFIDE INTERCHANGE PROTEIN DSBE"/>
    <property type="match status" value="1"/>
</dbReference>
<proteinExistence type="predicted"/>
<keyword evidence="4" id="KW-1015">Disulfide bond</keyword>
<dbReference type="PANTHER" id="PTHR42852">
    <property type="entry name" value="THIOL:DISULFIDE INTERCHANGE PROTEIN DSBE"/>
    <property type="match status" value="1"/>
</dbReference>
<keyword evidence="5" id="KW-0676">Redox-active center</keyword>
<protein>
    <submittedName>
        <fullName evidence="7">TlpA family protein disulfide reductase</fullName>
    </submittedName>
</protein>
<dbReference type="EMBL" id="DXAM01000134">
    <property type="protein sequence ID" value="HJA05041.1"/>
    <property type="molecule type" value="Genomic_DNA"/>
</dbReference>
<comment type="subcellular location">
    <subcellularLocation>
        <location evidence="1">Cell envelope</location>
    </subcellularLocation>
</comment>
<keyword evidence="3" id="KW-0735">Signal-anchor</keyword>
<accession>A0A9D2KI42</accession>
<keyword evidence="2" id="KW-0201">Cytochrome c-type biogenesis</keyword>
<dbReference type="InterPro" id="IPR013766">
    <property type="entry name" value="Thioredoxin_domain"/>
</dbReference>
<reference evidence="7" key="1">
    <citation type="journal article" date="2021" name="PeerJ">
        <title>Extensive microbial diversity within the chicken gut microbiome revealed by metagenomics and culture.</title>
        <authorList>
            <person name="Gilroy R."/>
            <person name="Ravi A."/>
            <person name="Getino M."/>
            <person name="Pursley I."/>
            <person name="Horton D.L."/>
            <person name="Alikhan N.F."/>
            <person name="Baker D."/>
            <person name="Gharbi K."/>
            <person name="Hall N."/>
            <person name="Watson M."/>
            <person name="Adriaenssens E.M."/>
            <person name="Foster-Nyarko E."/>
            <person name="Jarju S."/>
            <person name="Secka A."/>
            <person name="Antonio M."/>
            <person name="Oren A."/>
            <person name="Chaudhuri R.R."/>
            <person name="La Ragione R."/>
            <person name="Hildebrand F."/>
            <person name="Pallen M.J."/>
        </authorList>
    </citation>
    <scope>NUCLEOTIDE SEQUENCE</scope>
    <source>
        <strain evidence="7">ChiHjej8B7-3636</strain>
    </source>
</reference>
<evidence type="ECO:0000256" key="4">
    <source>
        <dbReference type="ARBA" id="ARBA00023157"/>
    </source>
</evidence>
<dbReference type="InterPro" id="IPR000866">
    <property type="entry name" value="AhpC/TSA"/>
</dbReference>
<name>A0A9D2KI42_9MICO</name>
<feature type="domain" description="Thioredoxin" evidence="6">
    <location>
        <begin position="98"/>
        <end position="252"/>
    </location>
</feature>
<evidence type="ECO:0000259" key="6">
    <source>
        <dbReference type="PROSITE" id="PS51352"/>
    </source>
</evidence>
<dbReference type="GO" id="GO:0030313">
    <property type="term" value="C:cell envelope"/>
    <property type="evidence" value="ECO:0007669"/>
    <property type="project" value="UniProtKB-SubCell"/>
</dbReference>
<dbReference type="InterPro" id="IPR050553">
    <property type="entry name" value="Thioredoxin_ResA/DsbE_sf"/>
</dbReference>
<dbReference type="InterPro" id="IPR036249">
    <property type="entry name" value="Thioredoxin-like_sf"/>
</dbReference>
<sequence>MVVLPRHGVRARRLPRRLARDRRARGSDPRETAVLRCTQAPPTTARRIGVVPSTSLIRRIAALASVTALAATLAACSNDPVAEQYLAGDNKGYIAGEFQVQEIAPDQRGEPVEWAGMTEAGDDLSSDDVAGDVTVVNFWYASCAPCRAEAGDLESVWQKHQDDDVSFVGINTEDQPEAARAFAETYGVSYPSIIDAESGAVKLAFAAATPLQSTPITLVLDREGRVAARIIGKLEGASILDTLVSDTLDESV</sequence>
<dbReference type="AlphaFoldDB" id="A0A9D2KI42"/>
<organism evidence="7 8">
    <name type="scientific">Candidatus Microbacterium stercoravium</name>
    <dbReference type="NCBI Taxonomy" id="2838697"/>
    <lineage>
        <taxon>Bacteria</taxon>
        <taxon>Bacillati</taxon>
        <taxon>Actinomycetota</taxon>
        <taxon>Actinomycetes</taxon>
        <taxon>Micrococcales</taxon>
        <taxon>Microbacteriaceae</taxon>
        <taxon>Microbacterium</taxon>
    </lineage>
</organism>
<dbReference type="GO" id="GO:0017004">
    <property type="term" value="P:cytochrome complex assembly"/>
    <property type="evidence" value="ECO:0007669"/>
    <property type="project" value="UniProtKB-KW"/>
</dbReference>
<evidence type="ECO:0000256" key="3">
    <source>
        <dbReference type="ARBA" id="ARBA00022968"/>
    </source>
</evidence>
<reference evidence="7" key="2">
    <citation type="submission" date="2021-04" db="EMBL/GenBank/DDBJ databases">
        <authorList>
            <person name="Gilroy R."/>
        </authorList>
    </citation>
    <scope>NUCLEOTIDE SEQUENCE</scope>
    <source>
        <strain evidence="7">ChiHjej8B7-3636</strain>
    </source>
</reference>
<dbReference type="CDD" id="cd02966">
    <property type="entry name" value="TlpA_like_family"/>
    <property type="match status" value="1"/>
</dbReference>
<evidence type="ECO:0000256" key="1">
    <source>
        <dbReference type="ARBA" id="ARBA00004196"/>
    </source>
</evidence>
<evidence type="ECO:0000313" key="8">
    <source>
        <dbReference type="Proteomes" id="UP000824220"/>
    </source>
</evidence>
<dbReference type="GO" id="GO:0016209">
    <property type="term" value="F:antioxidant activity"/>
    <property type="evidence" value="ECO:0007669"/>
    <property type="project" value="InterPro"/>
</dbReference>
<dbReference type="SUPFAM" id="SSF52833">
    <property type="entry name" value="Thioredoxin-like"/>
    <property type="match status" value="1"/>
</dbReference>
<dbReference type="Pfam" id="PF00578">
    <property type="entry name" value="AhpC-TSA"/>
    <property type="match status" value="1"/>
</dbReference>
<comment type="caution">
    <text evidence="7">The sequence shown here is derived from an EMBL/GenBank/DDBJ whole genome shotgun (WGS) entry which is preliminary data.</text>
</comment>
<dbReference type="Gene3D" id="3.40.30.10">
    <property type="entry name" value="Glutaredoxin"/>
    <property type="match status" value="1"/>
</dbReference>